<feature type="transmembrane region" description="Helical" evidence="2">
    <location>
        <begin position="31"/>
        <end position="50"/>
    </location>
</feature>
<dbReference type="OrthoDB" id="4775046at2"/>
<organism evidence="4 5">
    <name type="scientific">Knoellia remsis</name>
    <dbReference type="NCBI Taxonomy" id="407159"/>
    <lineage>
        <taxon>Bacteria</taxon>
        <taxon>Bacillati</taxon>
        <taxon>Actinomycetota</taxon>
        <taxon>Actinomycetes</taxon>
        <taxon>Micrococcales</taxon>
        <taxon>Intrasporangiaceae</taxon>
        <taxon>Knoellia</taxon>
    </lineage>
</organism>
<proteinExistence type="predicted"/>
<gene>
    <name evidence="4" type="ORF">BCF74_13111</name>
</gene>
<dbReference type="EMBL" id="PVTI01000031">
    <property type="protein sequence ID" value="PRY52871.1"/>
    <property type="molecule type" value="Genomic_DNA"/>
</dbReference>
<dbReference type="Pfam" id="PF20059">
    <property type="entry name" value="DUF6458"/>
    <property type="match status" value="1"/>
</dbReference>
<feature type="compositionally biased region" description="Polar residues" evidence="1">
    <location>
        <begin position="59"/>
        <end position="68"/>
    </location>
</feature>
<protein>
    <recommendedName>
        <fullName evidence="3">DUF6458 domain-containing protein</fullName>
    </recommendedName>
</protein>
<feature type="compositionally biased region" description="Basic and acidic residues" evidence="1">
    <location>
        <begin position="74"/>
        <end position="86"/>
    </location>
</feature>
<keyword evidence="2" id="KW-0812">Transmembrane</keyword>
<comment type="caution">
    <text evidence="4">The sequence shown here is derived from an EMBL/GenBank/DDBJ whole genome shotgun (WGS) entry which is preliminary data.</text>
</comment>
<keyword evidence="5" id="KW-1185">Reference proteome</keyword>
<name>A0A2T0U4M5_9MICO</name>
<evidence type="ECO:0000259" key="3">
    <source>
        <dbReference type="Pfam" id="PF20059"/>
    </source>
</evidence>
<keyword evidence="2" id="KW-0472">Membrane</keyword>
<evidence type="ECO:0000256" key="2">
    <source>
        <dbReference type="SAM" id="Phobius"/>
    </source>
</evidence>
<sequence length="86" mass="9220">MYIGLGIVLLVLGAILSFALDVNIPGIEDDTLGWILMAAGLAAILLSFAMRGRSRPAGYTSTRSSHVDPNTGARVDETRVDPDNRY</sequence>
<dbReference type="Proteomes" id="UP000237822">
    <property type="component" value="Unassembled WGS sequence"/>
</dbReference>
<keyword evidence="2" id="KW-1133">Transmembrane helix</keyword>
<evidence type="ECO:0000256" key="1">
    <source>
        <dbReference type="SAM" id="MobiDB-lite"/>
    </source>
</evidence>
<feature type="domain" description="DUF6458" evidence="3">
    <location>
        <begin position="1"/>
        <end position="70"/>
    </location>
</feature>
<evidence type="ECO:0000313" key="5">
    <source>
        <dbReference type="Proteomes" id="UP000237822"/>
    </source>
</evidence>
<dbReference type="AlphaFoldDB" id="A0A2T0U4M5"/>
<dbReference type="InterPro" id="IPR045597">
    <property type="entry name" value="DUF6458"/>
</dbReference>
<evidence type="ECO:0000313" key="4">
    <source>
        <dbReference type="EMBL" id="PRY52871.1"/>
    </source>
</evidence>
<feature type="region of interest" description="Disordered" evidence="1">
    <location>
        <begin position="55"/>
        <end position="86"/>
    </location>
</feature>
<accession>A0A2T0U4M5</accession>
<dbReference type="RefSeq" id="WP_106298762.1">
    <property type="nucleotide sequence ID" value="NZ_PVTI01000031.1"/>
</dbReference>
<reference evidence="4 5" key="1">
    <citation type="submission" date="2018-03" db="EMBL/GenBank/DDBJ databases">
        <title>Genomic Encyclopedia of Archaeal and Bacterial Type Strains, Phase II (KMG-II): from individual species to whole genera.</title>
        <authorList>
            <person name="Goeker M."/>
        </authorList>
    </citation>
    <scope>NUCLEOTIDE SEQUENCE [LARGE SCALE GENOMIC DNA]</scope>
    <source>
        <strain evidence="4 5">ATCC BAA-1496</strain>
    </source>
</reference>